<gene>
    <name evidence="2" type="ORF">B0T10DRAFT_490498</name>
</gene>
<keyword evidence="1" id="KW-0732">Signal</keyword>
<organism evidence="2 3">
    <name type="scientific">Thelonectria olida</name>
    <dbReference type="NCBI Taxonomy" id="1576542"/>
    <lineage>
        <taxon>Eukaryota</taxon>
        <taxon>Fungi</taxon>
        <taxon>Dikarya</taxon>
        <taxon>Ascomycota</taxon>
        <taxon>Pezizomycotina</taxon>
        <taxon>Sordariomycetes</taxon>
        <taxon>Hypocreomycetidae</taxon>
        <taxon>Hypocreales</taxon>
        <taxon>Nectriaceae</taxon>
        <taxon>Thelonectria</taxon>
    </lineage>
</organism>
<evidence type="ECO:0000313" key="3">
    <source>
        <dbReference type="Proteomes" id="UP000777438"/>
    </source>
</evidence>
<evidence type="ECO:0000256" key="1">
    <source>
        <dbReference type="SAM" id="SignalP"/>
    </source>
</evidence>
<accession>A0A9P8W3Q2</accession>
<dbReference type="Proteomes" id="UP000777438">
    <property type="component" value="Unassembled WGS sequence"/>
</dbReference>
<sequence length="195" mass="20850">MASKFLILAMLAVPAFTQNVTYKTGDTTGCISLSHVQALGQTFNLLTSNTTQSNELALPAIPDEYLNSPAACIPESLFDKYFEPIVAISKEENLLSNLDKVLSMEGIAVSDIPALHKRARSCPQIKSATEQKANSFSCNSAPHPSACRSCANFSSINFVAACVACAAKANQESIFCCAAAATTFLTYYSQVCLEK</sequence>
<keyword evidence="3" id="KW-1185">Reference proteome</keyword>
<reference evidence="2 3" key="1">
    <citation type="journal article" date="2021" name="Nat. Commun.">
        <title>Genetic determinants of endophytism in the Arabidopsis root mycobiome.</title>
        <authorList>
            <person name="Mesny F."/>
            <person name="Miyauchi S."/>
            <person name="Thiergart T."/>
            <person name="Pickel B."/>
            <person name="Atanasova L."/>
            <person name="Karlsson M."/>
            <person name="Huettel B."/>
            <person name="Barry K.W."/>
            <person name="Haridas S."/>
            <person name="Chen C."/>
            <person name="Bauer D."/>
            <person name="Andreopoulos W."/>
            <person name="Pangilinan J."/>
            <person name="LaButti K."/>
            <person name="Riley R."/>
            <person name="Lipzen A."/>
            <person name="Clum A."/>
            <person name="Drula E."/>
            <person name="Henrissat B."/>
            <person name="Kohler A."/>
            <person name="Grigoriev I.V."/>
            <person name="Martin F.M."/>
            <person name="Hacquard S."/>
        </authorList>
    </citation>
    <scope>NUCLEOTIDE SEQUENCE [LARGE SCALE GENOMIC DNA]</scope>
    <source>
        <strain evidence="2 3">MPI-CAGE-CH-0241</strain>
    </source>
</reference>
<comment type="caution">
    <text evidence="2">The sequence shown here is derived from an EMBL/GenBank/DDBJ whole genome shotgun (WGS) entry which is preliminary data.</text>
</comment>
<name>A0A9P8W3Q2_9HYPO</name>
<feature type="signal peptide" evidence="1">
    <location>
        <begin position="1"/>
        <end position="17"/>
    </location>
</feature>
<proteinExistence type="predicted"/>
<dbReference type="EMBL" id="JAGPYM010000015">
    <property type="protein sequence ID" value="KAH6886921.1"/>
    <property type="molecule type" value="Genomic_DNA"/>
</dbReference>
<protein>
    <submittedName>
        <fullName evidence="2">Uncharacterized protein</fullName>
    </submittedName>
</protein>
<evidence type="ECO:0000313" key="2">
    <source>
        <dbReference type="EMBL" id="KAH6886921.1"/>
    </source>
</evidence>
<dbReference type="AlphaFoldDB" id="A0A9P8W3Q2"/>
<feature type="chain" id="PRO_5040275372" evidence="1">
    <location>
        <begin position="18"/>
        <end position="195"/>
    </location>
</feature>
<dbReference type="OrthoDB" id="5091578at2759"/>